<name>A0A4Y2P0P5_ARAVE</name>
<dbReference type="EMBL" id="BGPR01290426">
    <property type="protein sequence ID" value="GBN44871.1"/>
    <property type="molecule type" value="Genomic_DNA"/>
</dbReference>
<comment type="caution">
    <text evidence="1">The sequence shown here is derived from an EMBL/GenBank/DDBJ whole genome shotgun (WGS) entry which is preliminary data.</text>
</comment>
<accession>A0A4Y2P0P5</accession>
<keyword evidence="2" id="KW-1185">Reference proteome</keyword>
<organism evidence="1 2">
    <name type="scientific">Araneus ventricosus</name>
    <name type="common">Orbweaver spider</name>
    <name type="synonym">Epeira ventricosa</name>
    <dbReference type="NCBI Taxonomy" id="182803"/>
    <lineage>
        <taxon>Eukaryota</taxon>
        <taxon>Metazoa</taxon>
        <taxon>Ecdysozoa</taxon>
        <taxon>Arthropoda</taxon>
        <taxon>Chelicerata</taxon>
        <taxon>Arachnida</taxon>
        <taxon>Araneae</taxon>
        <taxon>Araneomorphae</taxon>
        <taxon>Entelegynae</taxon>
        <taxon>Araneoidea</taxon>
        <taxon>Araneidae</taxon>
        <taxon>Araneus</taxon>
    </lineage>
</organism>
<protein>
    <submittedName>
        <fullName evidence="1">Uncharacterized protein</fullName>
    </submittedName>
</protein>
<reference evidence="1 2" key="1">
    <citation type="journal article" date="2019" name="Sci. Rep.">
        <title>Orb-weaving spider Araneus ventricosus genome elucidates the spidroin gene catalogue.</title>
        <authorList>
            <person name="Kono N."/>
            <person name="Nakamura H."/>
            <person name="Ohtoshi R."/>
            <person name="Moran D.A.P."/>
            <person name="Shinohara A."/>
            <person name="Yoshida Y."/>
            <person name="Fujiwara M."/>
            <person name="Mori M."/>
            <person name="Tomita M."/>
            <person name="Arakawa K."/>
        </authorList>
    </citation>
    <scope>NUCLEOTIDE SEQUENCE [LARGE SCALE GENOMIC DNA]</scope>
</reference>
<evidence type="ECO:0000313" key="2">
    <source>
        <dbReference type="Proteomes" id="UP000499080"/>
    </source>
</evidence>
<feature type="non-terminal residue" evidence="1">
    <location>
        <position position="1"/>
    </location>
</feature>
<evidence type="ECO:0000313" key="1">
    <source>
        <dbReference type="EMBL" id="GBN44871.1"/>
    </source>
</evidence>
<dbReference type="Proteomes" id="UP000499080">
    <property type="component" value="Unassembled WGS sequence"/>
</dbReference>
<proteinExistence type="predicted"/>
<dbReference type="AlphaFoldDB" id="A0A4Y2P0P5"/>
<sequence length="91" mass="10582">ITDTSLPLLTFLKPAIHFTDKLDILELEKEKVHKNLWKSAKWLLVIGIPSGLKSERKRWSLKSRFRGTLKEASEKNNALRRLKPRFEGSIN</sequence>
<gene>
    <name evidence="1" type="ORF">AVEN_186965_1</name>
</gene>